<evidence type="ECO:0000256" key="4">
    <source>
        <dbReference type="ARBA" id="ARBA00023163"/>
    </source>
</evidence>
<comment type="caution">
    <text evidence="6">The sequence shown here is derived from an EMBL/GenBank/DDBJ whole genome shotgun (WGS) entry which is preliminary data.</text>
</comment>
<dbReference type="Pfam" id="PF03466">
    <property type="entry name" value="LysR_substrate"/>
    <property type="match status" value="1"/>
</dbReference>
<evidence type="ECO:0000256" key="2">
    <source>
        <dbReference type="ARBA" id="ARBA00023015"/>
    </source>
</evidence>
<keyword evidence="7" id="KW-1185">Reference proteome</keyword>
<dbReference type="SUPFAM" id="SSF53850">
    <property type="entry name" value="Periplasmic binding protein-like II"/>
    <property type="match status" value="1"/>
</dbReference>
<evidence type="ECO:0000256" key="3">
    <source>
        <dbReference type="ARBA" id="ARBA00023125"/>
    </source>
</evidence>
<accession>A0ABX4N0Y0</accession>
<organism evidence="6 7">
    <name type="scientific">Glutamicibacter mysorens</name>
    <dbReference type="NCBI Taxonomy" id="257984"/>
    <lineage>
        <taxon>Bacteria</taxon>
        <taxon>Bacillati</taxon>
        <taxon>Actinomycetota</taxon>
        <taxon>Actinomycetes</taxon>
        <taxon>Micrococcales</taxon>
        <taxon>Micrococcaceae</taxon>
        <taxon>Glutamicibacter</taxon>
    </lineage>
</organism>
<dbReference type="SUPFAM" id="SSF46785">
    <property type="entry name" value="Winged helix' DNA-binding domain"/>
    <property type="match status" value="1"/>
</dbReference>
<evidence type="ECO:0000313" key="7">
    <source>
        <dbReference type="Proteomes" id="UP000229263"/>
    </source>
</evidence>
<protein>
    <submittedName>
        <fullName evidence="6">DNA-binding transcriptional LysR family regulator</fullName>
    </submittedName>
</protein>
<dbReference type="PANTHER" id="PTHR30346">
    <property type="entry name" value="TRANSCRIPTIONAL DUAL REGULATOR HCAR-RELATED"/>
    <property type="match status" value="1"/>
</dbReference>
<name>A0ABX4N0Y0_9MICC</name>
<keyword evidence="2" id="KW-0805">Transcription regulation</keyword>
<feature type="domain" description="HTH lysR-type" evidence="5">
    <location>
        <begin position="13"/>
        <end position="71"/>
    </location>
</feature>
<dbReference type="InterPro" id="IPR005119">
    <property type="entry name" value="LysR_subst-bd"/>
</dbReference>
<keyword evidence="4" id="KW-0804">Transcription</keyword>
<dbReference type="GO" id="GO:0003677">
    <property type="term" value="F:DNA binding"/>
    <property type="evidence" value="ECO:0007669"/>
    <property type="project" value="UniProtKB-KW"/>
</dbReference>
<comment type="similarity">
    <text evidence="1">Belongs to the LysR transcriptional regulatory family.</text>
</comment>
<dbReference type="EMBL" id="PGEY01000001">
    <property type="protein sequence ID" value="PJJ45303.1"/>
    <property type="molecule type" value="Genomic_DNA"/>
</dbReference>
<dbReference type="Gene3D" id="1.10.10.10">
    <property type="entry name" value="Winged helix-like DNA-binding domain superfamily/Winged helix DNA-binding domain"/>
    <property type="match status" value="1"/>
</dbReference>
<sequence length="316" mass="34116">MLDVMSLVSHPQLTLRQLWHFVVAAEAGTMAEAARRLHLAPSAISMSIAELERIVGAELAVKRRAKGLTLTASGKTVLLQARELLDRAHDLQTMGQGTRAELAGPLTVGCFMPLGPVIIPPMLSAFAEQCPKVEVDFLEGFHQEMQDALLDGSIDVAFLYGAEISPALRSATVAMAEAQILLPSGHPLAGKSSVSLREIAQEPLVLFESEPITQRILGLYQGSGLEPLIRHRSRSYATVRSLVSTGRGVAVLFQQPALEAPYEELNVVLKPLKLDDGNIAVVPVSVAWPHTSRLNSRAQAWVEVAAELFENAGRRG</sequence>
<proteinExistence type="inferred from homology"/>
<keyword evidence="3 6" id="KW-0238">DNA-binding</keyword>
<dbReference type="PROSITE" id="PS50931">
    <property type="entry name" value="HTH_LYSR"/>
    <property type="match status" value="1"/>
</dbReference>
<gene>
    <name evidence="6" type="ORF">ATK23_2566</name>
</gene>
<evidence type="ECO:0000313" key="6">
    <source>
        <dbReference type="EMBL" id="PJJ45303.1"/>
    </source>
</evidence>
<dbReference type="InterPro" id="IPR036388">
    <property type="entry name" value="WH-like_DNA-bd_sf"/>
</dbReference>
<dbReference type="InterPro" id="IPR000847">
    <property type="entry name" value="LysR_HTH_N"/>
</dbReference>
<evidence type="ECO:0000256" key="1">
    <source>
        <dbReference type="ARBA" id="ARBA00009437"/>
    </source>
</evidence>
<reference evidence="6 7" key="1">
    <citation type="submission" date="2017-11" db="EMBL/GenBank/DDBJ databases">
        <title>Sequencing the genomes of 1000 actinobacteria strains.</title>
        <authorList>
            <person name="Klenk H.-P."/>
        </authorList>
    </citation>
    <scope>NUCLEOTIDE SEQUENCE [LARGE SCALE GENOMIC DNA]</scope>
    <source>
        <strain evidence="6 7">DSM 12798</strain>
    </source>
</reference>
<dbReference type="Gene3D" id="3.40.190.10">
    <property type="entry name" value="Periplasmic binding protein-like II"/>
    <property type="match status" value="2"/>
</dbReference>
<evidence type="ECO:0000259" key="5">
    <source>
        <dbReference type="PROSITE" id="PS50931"/>
    </source>
</evidence>
<dbReference type="PANTHER" id="PTHR30346:SF0">
    <property type="entry name" value="HCA OPERON TRANSCRIPTIONAL ACTIVATOR HCAR"/>
    <property type="match status" value="1"/>
</dbReference>
<dbReference type="Pfam" id="PF00126">
    <property type="entry name" value="HTH_1"/>
    <property type="match status" value="1"/>
</dbReference>
<dbReference type="Proteomes" id="UP000229263">
    <property type="component" value="Unassembled WGS sequence"/>
</dbReference>
<dbReference type="InterPro" id="IPR036390">
    <property type="entry name" value="WH_DNA-bd_sf"/>
</dbReference>